<evidence type="ECO:0000313" key="3">
    <source>
        <dbReference type="Proteomes" id="UP000185124"/>
    </source>
</evidence>
<dbReference type="Gene3D" id="3.40.50.1820">
    <property type="entry name" value="alpha/beta hydrolase"/>
    <property type="match status" value="1"/>
</dbReference>
<dbReference type="Pfam" id="PF00561">
    <property type="entry name" value="Abhydrolase_1"/>
    <property type="match status" value="1"/>
</dbReference>
<gene>
    <name evidence="2" type="ORF">SAMN04489832_0326</name>
</gene>
<keyword evidence="3" id="KW-1185">Reference proteome</keyword>
<dbReference type="PANTHER" id="PTHR43433:SF10">
    <property type="entry name" value="AB HYDROLASE-1 DOMAIN-CONTAINING PROTEIN"/>
    <property type="match status" value="1"/>
</dbReference>
<dbReference type="RefSeq" id="WP_074308142.1">
    <property type="nucleotide sequence ID" value="NZ_FSQT01000001.1"/>
</dbReference>
<name>A0A1N5TR04_9ACTN</name>
<organism evidence="2 3">
    <name type="scientific">Micromonospora cremea</name>
    <dbReference type="NCBI Taxonomy" id="709881"/>
    <lineage>
        <taxon>Bacteria</taxon>
        <taxon>Bacillati</taxon>
        <taxon>Actinomycetota</taxon>
        <taxon>Actinomycetes</taxon>
        <taxon>Micromonosporales</taxon>
        <taxon>Micromonosporaceae</taxon>
        <taxon>Micromonospora</taxon>
    </lineage>
</organism>
<accession>A0A1N5TR04</accession>
<reference evidence="3" key="1">
    <citation type="submission" date="2016-12" db="EMBL/GenBank/DDBJ databases">
        <authorList>
            <person name="Varghese N."/>
            <person name="Submissions S."/>
        </authorList>
    </citation>
    <scope>NUCLEOTIDE SEQUENCE [LARGE SCALE GENOMIC DNA]</scope>
    <source>
        <strain evidence="3">DSM 45599</strain>
    </source>
</reference>
<sequence>MSQERPTEWDVPLDDRTLAVETSGKADGFPVFLMHGMPGSRSGPKPRSMILHLLGIRLICYDRPGYGRSTRHPGRRVVDAALDVQAIANHLELDKFAVVGRSGGGPHALACAASDLFTDRLTRVAVLVSPAPTDAPGLDWYAGMAPSNIQAYREAMSDQRSLIESLTIRADRTRRDPASVVSFIDGELSAADRNVVEDVALRRQLTESYAEAVRFGADGWIDDALALSQDWGFLPSSIKVPVRLWHGAEDAFSPVAHTRWLKSQIQHAEFEEQPGVGHFAAMLILPDILAWLAAPQPELVDARPARRV</sequence>
<dbReference type="Proteomes" id="UP000185124">
    <property type="component" value="Unassembled WGS sequence"/>
</dbReference>
<evidence type="ECO:0000259" key="1">
    <source>
        <dbReference type="Pfam" id="PF00561"/>
    </source>
</evidence>
<protein>
    <submittedName>
        <fullName evidence="2">Pimeloyl-ACP methyl ester carboxylesterase</fullName>
    </submittedName>
</protein>
<feature type="domain" description="AB hydrolase-1" evidence="1">
    <location>
        <begin position="30"/>
        <end position="281"/>
    </location>
</feature>
<dbReference type="InterPro" id="IPR000073">
    <property type="entry name" value="AB_hydrolase_1"/>
</dbReference>
<dbReference type="PANTHER" id="PTHR43433">
    <property type="entry name" value="HYDROLASE, ALPHA/BETA FOLD FAMILY PROTEIN"/>
    <property type="match status" value="1"/>
</dbReference>
<dbReference type="EMBL" id="FSQT01000001">
    <property type="protein sequence ID" value="SIM50833.1"/>
    <property type="molecule type" value="Genomic_DNA"/>
</dbReference>
<dbReference type="InterPro" id="IPR050471">
    <property type="entry name" value="AB_hydrolase"/>
</dbReference>
<dbReference type="AlphaFoldDB" id="A0A1N5TR04"/>
<dbReference type="SUPFAM" id="SSF53474">
    <property type="entry name" value="alpha/beta-Hydrolases"/>
    <property type="match status" value="1"/>
</dbReference>
<proteinExistence type="predicted"/>
<dbReference type="GO" id="GO:0003824">
    <property type="term" value="F:catalytic activity"/>
    <property type="evidence" value="ECO:0007669"/>
    <property type="project" value="UniProtKB-ARBA"/>
</dbReference>
<evidence type="ECO:0000313" key="2">
    <source>
        <dbReference type="EMBL" id="SIM50833.1"/>
    </source>
</evidence>
<dbReference type="STRING" id="709881.SAMN04489832_0326"/>
<dbReference type="InterPro" id="IPR029058">
    <property type="entry name" value="AB_hydrolase_fold"/>
</dbReference>